<dbReference type="PROSITE" id="PS50109">
    <property type="entry name" value="HIS_KIN"/>
    <property type="match status" value="1"/>
</dbReference>
<dbReference type="PANTHER" id="PTHR42878">
    <property type="entry name" value="TWO-COMPONENT HISTIDINE KINASE"/>
    <property type="match status" value="1"/>
</dbReference>
<dbReference type="GO" id="GO:0007234">
    <property type="term" value="P:osmosensory signaling via phosphorelay pathway"/>
    <property type="evidence" value="ECO:0007669"/>
    <property type="project" value="TreeGrafter"/>
</dbReference>
<dbReference type="Gene3D" id="1.10.287.130">
    <property type="match status" value="1"/>
</dbReference>
<dbReference type="SMART" id="SM00388">
    <property type="entry name" value="HisKA"/>
    <property type="match status" value="1"/>
</dbReference>
<feature type="domain" description="PAS" evidence="10">
    <location>
        <begin position="241"/>
        <end position="313"/>
    </location>
</feature>
<dbReference type="SUPFAM" id="SSF55785">
    <property type="entry name" value="PYP-like sensor domain (PAS domain)"/>
    <property type="match status" value="3"/>
</dbReference>
<dbReference type="FunFam" id="1.10.287.130:FF:000070">
    <property type="entry name" value="Histidine kinase sensor protein"/>
    <property type="match status" value="1"/>
</dbReference>
<accession>A0A4S4B1K4</accession>
<dbReference type="PRINTS" id="PR00344">
    <property type="entry name" value="BCTRLSENSOR"/>
</dbReference>
<keyword evidence="7 8" id="KW-0472">Membrane</keyword>
<dbReference type="PROSITE" id="PS50112">
    <property type="entry name" value="PAS"/>
    <property type="match status" value="2"/>
</dbReference>
<dbReference type="InterPro" id="IPR035965">
    <property type="entry name" value="PAS-like_dom_sf"/>
</dbReference>
<dbReference type="InterPro" id="IPR013655">
    <property type="entry name" value="PAS_fold_3"/>
</dbReference>
<feature type="transmembrane region" description="Helical" evidence="8">
    <location>
        <begin position="52"/>
        <end position="70"/>
    </location>
</feature>
<dbReference type="SUPFAM" id="SSF47384">
    <property type="entry name" value="Homodimeric domain of signal transducing histidine kinase"/>
    <property type="match status" value="1"/>
</dbReference>
<protein>
    <recommendedName>
        <fullName evidence="3">histidine kinase</fullName>
        <ecNumber evidence="3">2.7.13.3</ecNumber>
    </recommendedName>
</protein>
<keyword evidence="5" id="KW-0808">Transferase</keyword>
<feature type="domain" description="PAC" evidence="11">
    <location>
        <begin position="180"/>
        <end position="240"/>
    </location>
</feature>
<feature type="domain" description="PAS" evidence="10">
    <location>
        <begin position="370"/>
        <end position="440"/>
    </location>
</feature>
<dbReference type="InterPro" id="IPR005467">
    <property type="entry name" value="His_kinase_dom"/>
</dbReference>
<feature type="domain" description="PAC" evidence="11">
    <location>
        <begin position="317"/>
        <end position="369"/>
    </location>
</feature>
<dbReference type="CDD" id="cd00130">
    <property type="entry name" value="PAS"/>
    <property type="match status" value="2"/>
</dbReference>
<dbReference type="InterPro" id="IPR004358">
    <property type="entry name" value="Sig_transdc_His_kin-like_C"/>
</dbReference>
<name>A0A4S4B1K4_9RHOO</name>
<proteinExistence type="predicted"/>
<evidence type="ECO:0000256" key="8">
    <source>
        <dbReference type="SAM" id="Phobius"/>
    </source>
</evidence>
<evidence type="ECO:0000256" key="2">
    <source>
        <dbReference type="ARBA" id="ARBA00004429"/>
    </source>
</evidence>
<keyword evidence="13" id="KW-1185">Reference proteome</keyword>
<dbReference type="SMART" id="SM00387">
    <property type="entry name" value="HATPase_c"/>
    <property type="match status" value="1"/>
</dbReference>
<comment type="subcellular location">
    <subcellularLocation>
        <location evidence="2">Cell inner membrane</location>
        <topology evidence="2">Multi-pass membrane protein</topology>
    </subcellularLocation>
</comment>
<dbReference type="Proteomes" id="UP000308430">
    <property type="component" value="Unassembled WGS sequence"/>
</dbReference>
<gene>
    <name evidence="12" type="ORF">E6C76_06170</name>
</gene>
<comment type="catalytic activity">
    <reaction evidence="1">
        <text>ATP + protein L-histidine = ADP + protein N-phospho-L-histidine.</text>
        <dbReference type="EC" id="2.7.13.3"/>
    </reaction>
</comment>
<dbReference type="InterPro" id="IPR036890">
    <property type="entry name" value="HATPase_C_sf"/>
</dbReference>
<sequence length="749" mass="84407">MPVHDLFPLAEEGVSRTPAPYDHRIIIAPMSPPLTEHGQAQSTGFAPRFRGLLIYVATAIVWTMLSTPLAPLVSPSVGEGVFQLWGFVLLAPLALYLGGCLGPRRIGIPGIDLQSLRQQEARYLTLLESLPVGIFHYDRKLRITEFNGRFAEILHVPMNTLRRLDIGTLRDQRILEPLRAALDGKPARYDGEYLGTYTMRKIRVTLRTAPVFDEEGQVSGGVGIVEDVSAQYEAESMLRESETRYALAMRGTHEGLWDWNPESHSLFLSNRLLLVLGIEGDHLRTTSDEWLKLIHPDDRKLFQNMLIDHLKGRTPHFECEYRVRHQGGDYRWVLARGLALRNERGLAYRMVGSIGDITGRKRAEVRLKNELAFTRTLIDSLPIALLVVRPDGSISLWNRFFAQILGYSDDDINGMLALRLVAPEDKALLEQRLEATLHDGEASVRAALIARDGRRIPFDFFARIIELDGERRVLCIASDISERLATEARMRELNRTLESRVAERTAQLASALKELESFSYSVSHDLRAPLRAIDGYSVILTSEYGSALDDEARMLLQRMRAAVQRMGMLIDDLLNLARVSRQPLERQTVRLNPLIEEIVAELRQREPERRVRIEVAPDLQVRADPNLMRIALENLLGNAWKFTARHEDALIRVTQTHDPEGQEVFCVEDNGAGFDMRYVDKLFGAFQRLHHERDFQGTGIGLATVARIVQRHGGEIWAHGEPDQGARFCFTLGSPLSDGGTTAADHPAA</sequence>
<dbReference type="Pfam" id="PF08448">
    <property type="entry name" value="PAS_4"/>
    <property type="match status" value="1"/>
</dbReference>
<dbReference type="CDD" id="cd00082">
    <property type="entry name" value="HisKA"/>
    <property type="match status" value="1"/>
</dbReference>
<dbReference type="InterPro" id="IPR013767">
    <property type="entry name" value="PAS_fold"/>
</dbReference>
<dbReference type="PROSITE" id="PS50113">
    <property type="entry name" value="PAC"/>
    <property type="match status" value="2"/>
</dbReference>
<keyword evidence="4" id="KW-0597">Phosphoprotein</keyword>
<dbReference type="PANTHER" id="PTHR42878:SF15">
    <property type="entry name" value="BACTERIOPHYTOCHROME"/>
    <property type="match status" value="1"/>
</dbReference>
<dbReference type="Pfam" id="PF02518">
    <property type="entry name" value="HATPase_c"/>
    <property type="match status" value="1"/>
</dbReference>
<keyword evidence="8" id="KW-0812">Transmembrane</keyword>
<evidence type="ECO:0000259" key="11">
    <source>
        <dbReference type="PROSITE" id="PS50113"/>
    </source>
</evidence>
<comment type="caution">
    <text evidence="12">The sequence shown here is derived from an EMBL/GenBank/DDBJ whole genome shotgun (WGS) entry which is preliminary data.</text>
</comment>
<dbReference type="GO" id="GO:0000155">
    <property type="term" value="F:phosphorelay sensor kinase activity"/>
    <property type="evidence" value="ECO:0007669"/>
    <property type="project" value="InterPro"/>
</dbReference>
<evidence type="ECO:0000256" key="7">
    <source>
        <dbReference type="ARBA" id="ARBA00023136"/>
    </source>
</evidence>
<dbReference type="AlphaFoldDB" id="A0A4S4B1K4"/>
<dbReference type="InterPro" id="IPR003661">
    <property type="entry name" value="HisK_dim/P_dom"/>
</dbReference>
<feature type="domain" description="Histidine kinase" evidence="9">
    <location>
        <begin position="521"/>
        <end position="736"/>
    </location>
</feature>
<evidence type="ECO:0000256" key="1">
    <source>
        <dbReference type="ARBA" id="ARBA00000085"/>
    </source>
</evidence>
<dbReference type="EC" id="2.7.13.3" evidence="3"/>
<dbReference type="InterPro" id="IPR050351">
    <property type="entry name" value="BphY/WalK/GraS-like"/>
</dbReference>
<dbReference type="InterPro" id="IPR036097">
    <property type="entry name" value="HisK_dim/P_sf"/>
</dbReference>
<dbReference type="Gene3D" id="3.30.565.10">
    <property type="entry name" value="Histidine kinase-like ATPase, C-terminal domain"/>
    <property type="match status" value="1"/>
</dbReference>
<dbReference type="Pfam" id="PF00989">
    <property type="entry name" value="PAS"/>
    <property type="match status" value="1"/>
</dbReference>
<dbReference type="Pfam" id="PF00512">
    <property type="entry name" value="HisKA"/>
    <property type="match status" value="1"/>
</dbReference>
<dbReference type="SUPFAM" id="SSF55874">
    <property type="entry name" value="ATPase domain of HSP90 chaperone/DNA topoisomerase II/histidine kinase"/>
    <property type="match status" value="1"/>
</dbReference>
<dbReference type="GO" id="GO:0000156">
    <property type="term" value="F:phosphorelay response regulator activity"/>
    <property type="evidence" value="ECO:0007669"/>
    <property type="project" value="TreeGrafter"/>
</dbReference>
<dbReference type="FunFam" id="3.30.565.10:FF:000006">
    <property type="entry name" value="Sensor histidine kinase WalK"/>
    <property type="match status" value="1"/>
</dbReference>
<dbReference type="InterPro" id="IPR001610">
    <property type="entry name" value="PAC"/>
</dbReference>
<dbReference type="InterPro" id="IPR000700">
    <property type="entry name" value="PAS-assoc_C"/>
</dbReference>
<dbReference type="EMBL" id="SSOC01000002">
    <property type="protein sequence ID" value="THF66424.1"/>
    <property type="molecule type" value="Genomic_DNA"/>
</dbReference>
<dbReference type="InterPro" id="IPR000014">
    <property type="entry name" value="PAS"/>
</dbReference>
<keyword evidence="6" id="KW-0418">Kinase</keyword>
<keyword evidence="8" id="KW-1133">Transmembrane helix</keyword>
<dbReference type="SMART" id="SM00091">
    <property type="entry name" value="PAS"/>
    <property type="match status" value="3"/>
</dbReference>
<reference evidence="12 13" key="1">
    <citation type="submission" date="2019-04" db="EMBL/GenBank/DDBJ databases">
        <title>Azoarcus nasutitermitis sp. nov. isolated from termite nest.</title>
        <authorList>
            <person name="Lin S.-Y."/>
            <person name="Hameed A."/>
            <person name="Hsu Y.-H."/>
            <person name="Young C.-C."/>
        </authorList>
    </citation>
    <scope>NUCLEOTIDE SEQUENCE [LARGE SCALE GENOMIC DNA]</scope>
    <source>
        <strain evidence="12 13">CC-YHH838</strain>
    </source>
</reference>
<dbReference type="GO" id="GO:0030295">
    <property type="term" value="F:protein kinase activator activity"/>
    <property type="evidence" value="ECO:0007669"/>
    <property type="project" value="TreeGrafter"/>
</dbReference>
<dbReference type="OrthoDB" id="9810730at2"/>
<dbReference type="InterPro" id="IPR003594">
    <property type="entry name" value="HATPase_dom"/>
</dbReference>
<dbReference type="NCBIfam" id="TIGR00229">
    <property type="entry name" value="sensory_box"/>
    <property type="match status" value="3"/>
</dbReference>
<evidence type="ECO:0000259" key="9">
    <source>
        <dbReference type="PROSITE" id="PS50109"/>
    </source>
</evidence>
<evidence type="ECO:0000256" key="6">
    <source>
        <dbReference type="ARBA" id="ARBA00022777"/>
    </source>
</evidence>
<dbReference type="InterPro" id="IPR013656">
    <property type="entry name" value="PAS_4"/>
</dbReference>
<evidence type="ECO:0000313" key="13">
    <source>
        <dbReference type="Proteomes" id="UP000308430"/>
    </source>
</evidence>
<dbReference type="GO" id="GO:0006355">
    <property type="term" value="P:regulation of DNA-templated transcription"/>
    <property type="evidence" value="ECO:0007669"/>
    <property type="project" value="InterPro"/>
</dbReference>
<dbReference type="GO" id="GO:0005886">
    <property type="term" value="C:plasma membrane"/>
    <property type="evidence" value="ECO:0007669"/>
    <property type="project" value="UniProtKB-SubCell"/>
</dbReference>
<dbReference type="Gene3D" id="3.30.450.20">
    <property type="entry name" value="PAS domain"/>
    <property type="match status" value="3"/>
</dbReference>
<evidence type="ECO:0000259" key="10">
    <source>
        <dbReference type="PROSITE" id="PS50112"/>
    </source>
</evidence>
<evidence type="ECO:0000256" key="5">
    <source>
        <dbReference type="ARBA" id="ARBA00022679"/>
    </source>
</evidence>
<dbReference type="SMART" id="SM00086">
    <property type="entry name" value="PAC"/>
    <property type="match status" value="3"/>
</dbReference>
<evidence type="ECO:0000256" key="4">
    <source>
        <dbReference type="ARBA" id="ARBA00022553"/>
    </source>
</evidence>
<feature type="transmembrane region" description="Helical" evidence="8">
    <location>
        <begin position="82"/>
        <end position="101"/>
    </location>
</feature>
<dbReference type="Pfam" id="PF08447">
    <property type="entry name" value="PAS_3"/>
    <property type="match status" value="1"/>
</dbReference>
<evidence type="ECO:0000256" key="3">
    <source>
        <dbReference type="ARBA" id="ARBA00012438"/>
    </source>
</evidence>
<evidence type="ECO:0000313" key="12">
    <source>
        <dbReference type="EMBL" id="THF66424.1"/>
    </source>
</evidence>
<organism evidence="12 13">
    <name type="scientific">Pseudothauera nasutitermitis</name>
    <dbReference type="NCBI Taxonomy" id="2565930"/>
    <lineage>
        <taxon>Bacteria</taxon>
        <taxon>Pseudomonadati</taxon>
        <taxon>Pseudomonadota</taxon>
        <taxon>Betaproteobacteria</taxon>
        <taxon>Rhodocyclales</taxon>
        <taxon>Zoogloeaceae</taxon>
        <taxon>Pseudothauera</taxon>
    </lineage>
</organism>